<evidence type="ECO:0000256" key="4">
    <source>
        <dbReference type="RuleBase" id="RU362026"/>
    </source>
</evidence>
<feature type="domain" description="DNA methylase N-4/N-6" evidence="5">
    <location>
        <begin position="27"/>
        <end position="221"/>
    </location>
</feature>
<evidence type="ECO:0000256" key="2">
    <source>
        <dbReference type="ARBA" id="ARBA00022679"/>
    </source>
</evidence>
<dbReference type="GO" id="GO:0005737">
    <property type="term" value="C:cytoplasm"/>
    <property type="evidence" value="ECO:0007669"/>
    <property type="project" value="TreeGrafter"/>
</dbReference>
<keyword evidence="3" id="KW-0680">Restriction system</keyword>
<dbReference type="InterPro" id="IPR001091">
    <property type="entry name" value="RM_Methyltransferase"/>
</dbReference>
<keyword evidence="1 6" id="KW-0489">Methyltransferase</keyword>
<evidence type="ECO:0000256" key="3">
    <source>
        <dbReference type="ARBA" id="ARBA00022747"/>
    </source>
</evidence>
<name>A0A4R1ASF9_9BACI</name>
<comment type="caution">
    <text evidence="6">The sequence shown here is derived from an EMBL/GenBank/DDBJ whole genome shotgun (WGS) entry which is preliminary data.</text>
</comment>
<dbReference type="GO" id="GO:0032259">
    <property type="term" value="P:methylation"/>
    <property type="evidence" value="ECO:0007669"/>
    <property type="project" value="UniProtKB-KW"/>
</dbReference>
<gene>
    <name evidence="6" type="ORF">E0Y62_26810</name>
</gene>
<dbReference type="GO" id="GO:0009007">
    <property type="term" value="F:site-specific DNA-methyltransferase (adenine-specific) activity"/>
    <property type="evidence" value="ECO:0007669"/>
    <property type="project" value="TreeGrafter"/>
</dbReference>
<dbReference type="Proteomes" id="UP000293846">
    <property type="component" value="Unassembled WGS sequence"/>
</dbReference>
<dbReference type="PANTHER" id="PTHR13370">
    <property type="entry name" value="RNA METHYLASE-RELATED"/>
    <property type="match status" value="1"/>
</dbReference>
<evidence type="ECO:0000256" key="1">
    <source>
        <dbReference type="ARBA" id="ARBA00022603"/>
    </source>
</evidence>
<dbReference type="SUPFAM" id="SSF53335">
    <property type="entry name" value="S-adenosyl-L-methionine-dependent methyltransferases"/>
    <property type="match status" value="1"/>
</dbReference>
<protein>
    <recommendedName>
        <fullName evidence="4">Methyltransferase</fullName>
        <ecNumber evidence="4">2.1.1.-</ecNumber>
    </recommendedName>
</protein>
<reference evidence="6 7" key="1">
    <citation type="submission" date="2019-03" db="EMBL/GenBank/DDBJ databases">
        <authorList>
            <person name="Jensen L."/>
            <person name="Storgaard J."/>
            <person name="Sulaj E."/>
            <person name="Schramm A."/>
            <person name="Marshall I.P.G."/>
        </authorList>
    </citation>
    <scope>NUCLEOTIDE SEQUENCE [LARGE SCALE GENOMIC DNA]</scope>
    <source>
        <strain evidence="6 7">2017H2G3</strain>
    </source>
</reference>
<sequence length="227" mass="26225">MIKELFLNKIYHADCIEDMKVLDDQCVDLILTDIPYGEVTKNGAERAKYEGQLRNINKGAADALTFDLDVFLEQCARITKGSIYIFCGIEQISKIYSYFDNHKDFMVRQCGWRKTNPSPANGQHMWLSSMENCIFAKRRKTKFNQRCKNAIWDFPVGRSKRHPTEKPIKLFEYLIESSSDEGDIVLDPCMGSGTTAEACINLNRKYIGFEINDEYYKVANERVNNIK</sequence>
<dbReference type="AlphaFoldDB" id="A0A4R1ASF9"/>
<dbReference type="GO" id="GO:0009307">
    <property type="term" value="P:DNA restriction-modification system"/>
    <property type="evidence" value="ECO:0007669"/>
    <property type="project" value="UniProtKB-KW"/>
</dbReference>
<dbReference type="PANTHER" id="PTHR13370:SF3">
    <property type="entry name" value="TRNA (GUANINE(10)-N2)-METHYLTRANSFERASE HOMOLOG"/>
    <property type="match status" value="1"/>
</dbReference>
<evidence type="ECO:0000313" key="7">
    <source>
        <dbReference type="Proteomes" id="UP000293846"/>
    </source>
</evidence>
<keyword evidence="7" id="KW-1185">Reference proteome</keyword>
<dbReference type="Gene3D" id="3.40.50.150">
    <property type="entry name" value="Vaccinia Virus protein VP39"/>
    <property type="match status" value="1"/>
</dbReference>
<dbReference type="InterPro" id="IPR002941">
    <property type="entry name" value="DNA_methylase_N4/N6"/>
</dbReference>
<dbReference type="RefSeq" id="WP_131239625.1">
    <property type="nucleotide sequence ID" value="NZ_SJTH01000116.1"/>
</dbReference>
<organism evidence="6 7">
    <name type="scientific">Cytobacillus praedii</name>
    <dbReference type="NCBI Taxonomy" id="1742358"/>
    <lineage>
        <taxon>Bacteria</taxon>
        <taxon>Bacillati</taxon>
        <taxon>Bacillota</taxon>
        <taxon>Bacilli</taxon>
        <taxon>Bacillales</taxon>
        <taxon>Bacillaceae</taxon>
        <taxon>Cytobacillus</taxon>
    </lineage>
</organism>
<dbReference type="EC" id="2.1.1.-" evidence="4"/>
<dbReference type="PRINTS" id="PR00508">
    <property type="entry name" value="S21N4MTFRASE"/>
</dbReference>
<keyword evidence="2 6" id="KW-0808">Transferase</keyword>
<comment type="similarity">
    <text evidence="4">Belongs to the N(4)/N(6)-methyltransferase family.</text>
</comment>
<dbReference type="GO" id="GO:0003677">
    <property type="term" value="F:DNA binding"/>
    <property type="evidence" value="ECO:0007669"/>
    <property type="project" value="InterPro"/>
</dbReference>
<dbReference type="OrthoDB" id="9800801at2"/>
<evidence type="ECO:0000313" key="6">
    <source>
        <dbReference type="EMBL" id="TCJ00445.1"/>
    </source>
</evidence>
<dbReference type="Pfam" id="PF01555">
    <property type="entry name" value="N6_N4_Mtase"/>
    <property type="match status" value="1"/>
</dbReference>
<evidence type="ECO:0000259" key="5">
    <source>
        <dbReference type="Pfam" id="PF01555"/>
    </source>
</evidence>
<dbReference type="GO" id="GO:0008170">
    <property type="term" value="F:N-methyltransferase activity"/>
    <property type="evidence" value="ECO:0007669"/>
    <property type="project" value="InterPro"/>
</dbReference>
<dbReference type="EMBL" id="SJTH01000116">
    <property type="protein sequence ID" value="TCJ00445.1"/>
    <property type="molecule type" value="Genomic_DNA"/>
</dbReference>
<accession>A0A4R1ASF9</accession>
<dbReference type="InterPro" id="IPR029063">
    <property type="entry name" value="SAM-dependent_MTases_sf"/>
</dbReference>
<proteinExistence type="inferred from homology"/>